<evidence type="ECO:0000313" key="3">
    <source>
        <dbReference type="EMBL" id="GIL97083.1"/>
    </source>
</evidence>
<feature type="region of interest" description="Disordered" evidence="2">
    <location>
        <begin position="652"/>
        <end position="671"/>
    </location>
</feature>
<comment type="caution">
    <text evidence="3">The sequence shown here is derived from an EMBL/GenBank/DDBJ whole genome shotgun (WGS) entry which is preliminary data.</text>
</comment>
<sequence length="848" mass="92364">MKNHLEASATHAKGLKTQLSTEEQDPTVGSHAHVGRVRARVRSSYMCGALEVDGGAEETGGAPVPVEAHWRPLPHRLHGVDHCRDADSADQLAAVQAYPSASAPELLQLHQGPAAPGIQSPDSVHIDHNLDWEAWSSVRLDDPHLRLPVCILEKGGRLVQQQQHLCGSHTPLQQDAGSELDAAREAICRLTAKLTATQEVTDELQQRLRKSEATLAGTEALCALTEATLDEVLRQAEQAAKAAAVEAEARVQIQAALVAQVQAKVAEVQEAARRDLASAEQRLAHELQQHLRQWEEALAAAEALHVEKQSALKESVRLTAQAVEAAMARVEAQAVMAAREHAEMAGVQEAAWRNLEAKIKALQADLAAMRAEAASTKVASREGLAAVEARLMVAETEATQERLLAEASRLHRFEEAAPTTVEEELNSVMSELVEAQLATAAEAQRASACEAAEARLRSQNDELQKRLLEAGVEVSELEVMVRDLEKRLAATTERADGLAAQLRAKEAAQAAEVAKIRVEAQAALTAQAQAHATEAQEAARDLASIEHRLANELHQQLRQWEEALAVAEASHVEKQSVLNESVRLSAQAAEAAMDLVAVQTAMAAQAHAQLAEVQEAARCGLGAAWAELASAEAVLRERSAAAETRLLEAEMEAEAARKHHQTEASLLRDSLTSAEQRVRDLEEQLTATRLAAEQGAVAAANAKAETERQMRAMNITLSLEKQLANTDAAIMEQKLREELDAARHEIVIHINNTALMSDELRQMRAKIEPLESQLAASATALAKFQGRLRCAEQREELERRARHETAMDLMATRDGLIRDVMWLRESLAREQQRTGELRRELQEVRGLV</sequence>
<feature type="coiled-coil region" evidence="1">
    <location>
        <begin position="269"/>
        <end position="311"/>
    </location>
</feature>
<accession>A0A8J4G0R9</accession>
<keyword evidence="1" id="KW-0175">Coiled coil</keyword>
<protein>
    <submittedName>
        <fullName evidence="3">Uncharacterized protein</fullName>
    </submittedName>
</protein>
<feature type="coiled-coil region" evidence="1">
    <location>
        <begin position="535"/>
        <end position="570"/>
    </location>
</feature>
<proteinExistence type="predicted"/>
<dbReference type="Proteomes" id="UP000722791">
    <property type="component" value="Unassembled WGS sequence"/>
</dbReference>
<evidence type="ECO:0000256" key="1">
    <source>
        <dbReference type="SAM" id="Coils"/>
    </source>
</evidence>
<feature type="coiled-coil region" evidence="1">
    <location>
        <begin position="446"/>
        <end position="501"/>
    </location>
</feature>
<reference evidence="3" key="1">
    <citation type="journal article" date="2021" name="Proc. Natl. Acad. Sci. U.S.A.">
        <title>Three genomes in the algal genus Volvox reveal the fate of a haploid sex-determining region after a transition to homothallism.</title>
        <authorList>
            <person name="Yamamoto K."/>
            <person name="Hamaji T."/>
            <person name="Kawai-Toyooka H."/>
            <person name="Matsuzaki R."/>
            <person name="Takahashi F."/>
            <person name="Nishimura Y."/>
            <person name="Kawachi M."/>
            <person name="Noguchi H."/>
            <person name="Minakuchi Y."/>
            <person name="Umen J.G."/>
            <person name="Toyoda A."/>
            <person name="Nozaki H."/>
        </authorList>
    </citation>
    <scope>NUCLEOTIDE SEQUENCE</scope>
    <source>
        <strain evidence="3">NIES-3785</strain>
    </source>
</reference>
<evidence type="ECO:0000256" key="2">
    <source>
        <dbReference type="SAM" id="MobiDB-lite"/>
    </source>
</evidence>
<feature type="coiled-coil region" evidence="1">
    <location>
        <begin position="352"/>
        <end position="379"/>
    </location>
</feature>
<organism evidence="3 4">
    <name type="scientific">Volvox reticuliferus</name>
    <dbReference type="NCBI Taxonomy" id="1737510"/>
    <lineage>
        <taxon>Eukaryota</taxon>
        <taxon>Viridiplantae</taxon>
        <taxon>Chlorophyta</taxon>
        <taxon>core chlorophytes</taxon>
        <taxon>Chlorophyceae</taxon>
        <taxon>CS clade</taxon>
        <taxon>Chlamydomonadales</taxon>
        <taxon>Volvocaceae</taxon>
        <taxon>Volvox</taxon>
    </lineage>
</organism>
<feature type="region of interest" description="Disordered" evidence="2">
    <location>
        <begin position="1"/>
        <end position="33"/>
    </location>
</feature>
<dbReference type="EMBL" id="BNCQ01000004">
    <property type="protein sequence ID" value="GIL97083.1"/>
    <property type="molecule type" value="Genomic_DNA"/>
</dbReference>
<gene>
    <name evidence="3" type="ORF">Vretimale_2833</name>
</gene>
<dbReference type="AlphaFoldDB" id="A0A8J4G0R9"/>
<evidence type="ECO:0000313" key="4">
    <source>
        <dbReference type="Proteomes" id="UP000722791"/>
    </source>
</evidence>
<name>A0A8J4G0R9_9CHLO</name>